<dbReference type="GO" id="GO:0102559">
    <property type="term" value="F:peptide chain release factor N(5)-glutamine methyltransferase activity"/>
    <property type="evidence" value="ECO:0007669"/>
    <property type="project" value="UniProtKB-EC"/>
</dbReference>
<feature type="domain" description="Release factor glutamine methyltransferase N-terminal" evidence="7">
    <location>
        <begin position="8"/>
        <end position="89"/>
    </location>
</feature>
<dbReference type="Gene3D" id="3.40.50.150">
    <property type="entry name" value="Vaccinia Virus protein VP39"/>
    <property type="match status" value="1"/>
</dbReference>
<name>A0A7S0UKF5_9STRA</name>
<dbReference type="PANTHER" id="PTHR18895:SF74">
    <property type="entry name" value="MTRF1L RELEASE FACTOR GLUTAMINE METHYLTRANSFERASE"/>
    <property type="match status" value="1"/>
</dbReference>
<protein>
    <recommendedName>
        <fullName evidence="1">peptide chain release factor N(5)-glutamine methyltransferase</fullName>
        <ecNumber evidence="1">2.1.1.297</ecNumber>
    </recommendedName>
</protein>
<dbReference type="InterPro" id="IPR050320">
    <property type="entry name" value="N5-glutamine_MTase"/>
</dbReference>
<dbReference type="InterPro" id="IPR007848">
    <property type="entry name" value="Small_mtfrase_dom"/>
</dbReference>
<sequence length="305" mass="34418">MTGWTVRDALDESIERLTKKNVTEPDYSALYLMATSLELPWERGIRDLDNYKSSSNGLQSTLLTDQQASHLEKMLKLRENHEPIQYVLGQWDFLDYTIAIRKPLLCPRPETEEMVMMVAAETKKSRVRILDVGCGTGVIGISLAEILDEAQVEAIDVEPIAVETSMENAQRVLKKDSGCYQATLVSANDYTVEHPFDVVVSNPPYIPRSDMDGLSEDVTRYESDTALCGGIDGMDVIKTIIRKLPEWCNSGAVCWMEVDPTHPKLIEEYLSSRENESEISERAVLFESSHQDMFGKDRFVKLVVT</sequence>
<organism evidence="8">
    <name type="scientific">Pseudo-nitzschia delicatissima</name>
    <dbReference type="NCBI Taxonomy" id="44447"/>
    <lineage>
        <taxon>Eukaryota</taxon>
        <taxon>Sar</taxon>
        <taxon>Stramenopiles</taxon>
        <taxon>Ochrophyta</taxon>
        <taxon>Bacillariophyta</taxon>
        <taxon>Bacillariophyceae</taxon>
        <taxon>Bacillariophycidae</taxon>
        <taxon>Bacillariales</taxon>
        <taxon>Bacillariaceae</taxon>
        <taxon>Pseudo-nitzschia</taxon>
    </lineage>
</organism>
<dbReference type="NCBIfam" id="TIGR00536">
    <property type="entry name" value="hemK_fam"/>
    <property type="match status" value="1"/>
</dbReference>
<evidence type="ECO:0000313" key="8">
    <source>
        <dbReference type="EMBL" id="CAD8762504.1"/>
    </source>
</evidence>
<dbReference type="Pfam" id="PF05175">
    <property type="entry name" value="MTS"/>
    <property type="match status" value="1"/>
</dbReference>
<dbReference type="GO" id="GO:0005739">
    <property type="term" value="C:mitochondrion"/>
    <property type="evidence" value="ECO:0007669"/>
    <property type="project" value="TreeGrafter"/>
</dbReference>
<dbReference type="InterPro" id="IPR040758">
    <property type="entry name" value="PrmC_N"/>
</dbReference>
<reference evidence="8" key="1">
    <citation type="submission" date="2021-01" db="EMBL/GenBank/DDBJ databases">
        <authorList>
            <person name="Corre E."/>
            <person name="Pelletier E."/>
            <person name="Niang G."/>
            <person name="Scheremetjew M."/>
            <person name="Finn R."/>
            <person name="Kale V."/>
            <person name="Holt S."/>
            <person name="Cochrane G."/>
            <person name="Meng A."/>
            <person name="Brown T."/>
            <person name="Cohen L."/>
        </authorList>
    </citation>
    <scope>NUCLEOTIDE SEQUENCE</scope>
    <source>
        <strain evidence="8">UNC1205</strain>
    </source>
</reference>
<proteinExistence type="predicted"/>
<keyword evidence="2" id="KW-0489">Methyltransferase</keyword>
<dbReference type="Gene3D" id="1.10.8.10">
    <property type="entry name" value="DNA helicase RuvA subunit, C-terminal domain"/>
    <property type="match status" value="1"/>
</dbReference>
<evidence type="ECO:0000256" key="3">
    <source>
        <dbReference type="ARBA" id="ARBA00022679"/>
    </source>
</evidence>
<evidence type="ECO:0000256" key="5">
    <source>
        <dbReference type="ARBA" id="ARBA00048391"/>
    </source>
</evidence>
<evidence type="ECO:0000259" key="7">
    <source>
        <dbReference type="Pfam" id="PF17827"/>
    </source>
</evidence>
<dbReference type="InterPro" id="IPR004556">
    <property type="entry name" value="HemK-like"/>
</dbReference>
<dbReference type="AlphaFoldDB" id="A0A7S0UKF5"/>
<dbReference type="CDD" id="cd02440">
    <property type="entry name" value="AdoMet_MTases"/>
    <property type="match status" value="1"/>
</dbReference>
<dbReference type="InterPro" id="IPR029063">
    <property type="entry name" value="SAM-dependent_MTases_sf"/>
</dbReference>
<dbReference type="GO" id="GO:0003676">
    <property type="term" value="F:nucleic acid binding"/>
    <property type="evidence" value="ECO:0007669"/>
    <property type="project" value="InterPro"/>
</dbReference>
<dbReference type="EC" id="2.1.1.297" evidence="1"/>
<accession>A0A7S0UKF5</accession>
<dbReference type="InterPro" id="IPR002052">
    <property type="entry name" value="DNA_methylase_N6_adenine_CS"/>
</dbReference>
<gene>
    <name evidence="8" type="ORF">PDEL1432_LOCUS2544</name>
</gene>
<dbReference type="PANTHER" id="PTHR18895">
    <property type="entry name" value="HEMK METHYLTRANSFERASE"/>
    <property type="match status" value="1"/>
</dbReference>
<keyword evidence="3" id="KW-0808">Transferase</keyword>
<evidence type="ECO:0000256" key="4">
    <source>
        <dbReference type="ARBA" id="ARBA00022691"/>
    </source>
</evidence>
<dbReference type="EMBL" id="HBFL01003587">
    <property type="protein sequence ID" value="CAD8762504.1"/>
    <property type="molecule type" value="Transcribed_RNA"/>
</dbReference>
<dbReference type="GO" id="GO:0032259">
    <property type="term" value="P:methylation"/>
    <property type="evidence" value="ECO:0007669"/>
    <property type="project" value="UniProtKB-KW"/>
</dbReference>
<dbReference type="SUPFAM" id="SSF53335">
    <property type="entry name" value="S-adenosyl-L-methionine-dependent methyltransferases"/>
    <property type="match status" value="1"/>
</dbReference>
<evidence type="ECO:0000256" key="2">
    <source>
        <dbReference type="ARBA" id="ARBA00022603"/>
    </source>
</evidence>
<dbReference type="Pfam" id="PF17827">
    <property type="entry name" value="PrmC_N"/>
    <property type="match status" value="1"/>
</dbReference>
<dbReference type="PROSITE" id="PS00092">
    <property type="entry name" value="N6_MTASE"/>
    <property type="match status" value="1"/>
</dbReference>
<keyword evidence="4" id="KW-0949">S-adenosyl-L-methionine</keyword>
<evidence type="ECO:0000259" key="6">
    <source>
        <dbReference type="Pfam" id="PF05175"/>
    </source>
</evidence>
<comment type="catalytic activity">
    <reaction evidence="5">
        <text>L-glutaminyl-[peptide chain release factor] + S-adenosyl-L-methionine = N(5)-methyl-L-glutaminyl-[peptide chain release factor] + S-adenosyl-L-homocysteine + H(+)</text>
        <dbReference type="Rhea" id="RHEA:42896"/>
        <dbReference type="Rhea" id="RHEA-COMP:10271"/>
        <dbReference type="Rhea" id="RHEA-COMP:10272"/>
        <dbReference type="ChEBI" id="CHEBI:15378"/>
        <dbReference type="ChEBI" id="CHEBI:30011"/>
        <dbReference type="ChEBI" id="CHEBI:57856"/>
        <dbReference type="ChEBI" id="CHEBI:59789"/>
        <dbReference type="ChEBI" id="CHEBI:61891"/>
        <dbReference type="EC" id="2.1.1.297"/>
    </reaction>
</comment>
<feature type="domain" description="Methyltransferase small" evidence="6">
    <location>
        <begin position="124"/>
        <end position="206"/>
    </location>
</feature>
<evidence type="ECO:0000256" key="1">
    <source>
        <dbReference type="ARBA" id="ARBA00012771"/>
    </source>
</evidence>